<sequence>MVSSAPTAQVAGYSIVRVLARDPRATLLLAQHDGQPCVLRIVAEEYDAARLDREIDARARAAHEHAATVLDLATSDTGAPVVVLEHLSGPRLDELLDRRRGDLSAGEAVTLIVPLLEAVTTAHDRGLTFGGLAVDGIRLRSDGAPVITRFSAARAGAVLPPHFRGREAEYRVDHDSARSLAAVIARHVATPPGDALLAVLEGDPAADLAAGFRSTVAALFDCAEPAPVRTAPSSARPGDPDVRDRGVLHPPGARDGGVREPRALPSGAAPLRDAPTPPGESRLAPLLRRLALPDALAHTVLAAEARLVALGAAVRARSLPGVRPRTVALGVAGAVSVLLALLILGAGNSDEDDGSTAGPAASASPSERPAMSQGSTPLRDERDEAPERHLSPEPEQWVDIVSVLVERWLICRERVAVAACAPDSTHAGSSAEAALHTPEEDSVVALQAWSEGERELVVVERMGAAVIVDLVGPETTTASLLLMRSEAGWRLRDVLVEPSGG</sequence>
<dbReference type="PROSITE" id="PS50011">
    <property type="entry name" value="PROTEIN_KINASE_DOM"/>
    <property type="match status" value="1"/>
</dbReference>
<comment type="caution">
    <text evidence="3">The sequence shown here is derived from an EMBL/GenBank/DDBJ whole genome shotgun (WGS) entry which is preliminary data.</text>
</comment>
<feature type="region of interest" description="Disordered" evidence="1">
    <location>
        <begin position="227"/>
        <end position="282"/>
    </location>
</feature>
<dbReference type="OrthoDB" id="5125808at2"/>
<feature type="compositionally biased region" description="Low complexity" evidence="1">
    <location>
        <begin position="355"/>
        <end position="372"/>
    </location>
</feature>
<name>A0A9E5MFM3_9MICO</name>
<proteinExistence type="predicted"/>
<dbReference type="Proteomes" id="UP000818266">
    <property type="component" value="Unassembled WGS sequence"/>
</dbReference>
<dbReference type="SUPFAM" id="SSF56112">
    <property type="entry name" value="Protein kinase-like (PK-like)"/>
    <property type="match status" value="1"/>
</dbReference>
<dbReference type="Gene3D" id="1.10.510.10">
    <property type="entry name" value="Transferase(Phosphotransferase) domain 1"/>
    <property type="match status" value="1"/>
</dbReference>
<reference evidence="3 4" key="1">
    <citation type="submission" date="2019-06" db="EMBL/GenBank/DDBJ databases">
        <authorList>
            <person name="De-Chao Zhang Q."/>
        </authorList>
    </citation>
    <scope>NUCLEOTIDE SEQUENCE [LARGE SCALE GENOMIC DNA]</scope>
    <source>
        <strain evidence="3 4">KN1116</strain>
    </source>
</reference>
<evidence type="ECO:0000256" key="1">
    <source>
        <dbReference type="SAM" id="MobiDB-lite"/>
    </source>
</evidence>
<gene>
    <name evidence="3" type="ORF">FK219_011625</name>
</gene>
<accession>A0A9E5MFM3</accession>
<keyword evidence="4" id="KW-1185">Reference proteome</keyword>
<feature type="compositionally biased region" description="Basic and acidic residues" evidence="1">
    <location>
        <begin position="378"/>
        <end position="391"/>
    </location>
</feature>
<dbReference type="InterPro" id="IPR011009">
    <property type="entry name" value="Kinase-like_dom_sf"/>
</dbReference>
<evidence type="ECO:0000313" key="4">
    <source>
        <dbReference type="Proteomes" id="UP000818266"/>
    </source>
</evidence>
<reference evidence="3 4" key="2">
    <citation type="submission" date="2020-03" db="EMBL/GenBank/DDBJ databases">
        <title>Chryseoglobus sp. isolated from a deep-sea seamount.</title>
        <authorList>
            <person name="Zhang D.-C."/>
        </authorList>
    </citation>
    <scope>NUCLEOTIDE SEQUENCE [LARGE SCALE GENOMIC DNA]</scope>
    <source>
        <strain evidence="3 4">KN1116</strain>
    </source>
</reference>
<organism evidence="3 4">
    <name type="scientific">Microcella pacifica</name>
    <dbReference type="NCBI Taxonomy" id="2591847"/>
    <lineage>
        <taxon>Bacteria</taxon>
        <taxon>Bacillati</taxon>
        <taxon>Actinomycetota</taxon>
        <taxon>Actinomycetes</taxon>
        <taxon>Micrococcales</taxon>
        <taxon>Microbacteriaceae</taxon>
        <taxon>Microcella</taxon>
    </lineage>
</organism>
<dbReference type="AlphaFoldDB" id="A0A9E5MFM3"/>
<protein>
    <recommendedName>
        <fullName evidence="2">Protein kinase domain-containing protein</fullName>
    </recommendedName>
</protein>
<feature type="domain" description="Protein kinase" evidence="2">
    <location>
        <begin position="13"/>
        <end position="409"/>
    </location>
</feature>
<feature type="compositionally biased region" description="Basic and acidic residues" evidence="1">
    <location>
        <begin position="238"/>
        <end position="247"/>
    </location>
</feature>
<dbReference type="GO" id="GO:0005524">
    <property type="term" value="F:ATP binding"/>
    <property type="evidence" value="ECO:0007669"/>
    <property type="project" value="InterPro"/>
</dbReference>
<evidence type="ECO:0000259" key="2">
    <source>
        <dbReference type="PROSITE" id="PS50011"/>
    </source>
</evidence>
<feature type="region of interest" description="Disordered" evidence="1">
    <location>
        <begin position="349"/>
        <end position="391"/>
    </location>
</feature>
<dbReference type="GO" id="GO:0004672">
    <property type="term" value="F:protein kinase activity"/>
    <property type="evidence" value="ECO:0007669"/>
    <property type="project" value="InterPro"/>
</dbReference>
<dbReference type="EMBL" id="VIKT02000023">
    <property type="protein sequence ID" value="NHF63872.1"/>
    <property type="molecule type" value="Genomic_DNA"/>
</dbReference>
<dbReference type="RefSeq" id="WP_152584081.1">
    <property type="nucleotide sequence ID" value="NZ_JAVJPO010000003.1"/>
</dbReference>
<dbReference type="InterPro" id="IPR000719">
    <property type="entry name" value="Prot_kinase_dom"/>
</dbReference>
<evidence type="ECO:0000313" key="3">
    <source>
        <dbReference type="EMBL" id="NHF63872.1"/>
    </source>
</evidence>